<dbReference type="AlphaFoldDB" id="A0A090WJ64"/>
<organism evidence="1 2">
    <name type="scientific">Nonlabens ulvanivorans</name>
    <name type="common">Persicivirga ulvanivorans</name>
    <dbReference type="NCBI Taxonomy" id="906888"/>
    <lineage>
        <taxon>Bacteria</taxon>
        <taxon>Pseudomonadati</taxon>
        <taxon>Bacteroidota</taxon>
        <taxon>Flavobacteriia</taxon>
        <taxon>Flavobacteriales</taxon>
        <taxon>Flavobacteriaceae</taxon>
        <taxon>Nonlabens</taxon>
    </lineage>
</organism>
<protein>
    <recommendedName>
        <fullName evidence="3">Glycoside hydrolase 123 C-terminal domain-containing protein</fullName>
    </recommendedName>
</protein>
<accession>A0A090WJ64</accession>
<sequence length="471" mass="54008">MPKVILIGEKIYYSVLLEAASNSNERLTVSLENTSFSNFKCYRIIPISDWYSEANKHKVSLEFIPDALFALKRLTDNRFSFDIEQGGEKVQLFMEMEGISAGKHNVDIKLSSLKNNGGVYNLSFPVEVVKDNSSDFKTNSIIFNNINLQSGKYVVDTWKEVGFTHLQVNYIPTVYFNSNGDPQSSIISNSSNSTGFRNTAYPWLKDGGSILLFWESNYDKVALLKDGGYLKPFTAPWYKAYKFILEEQFRLLKELYPHVSKDNIIVYVADELKSVDIENKKFTVNQLRDFSVFLEDELSEFKTLVTYGYQSDVASVDLLTGIDIKVPHVNLPVSNILLNKTIKPTDIYKELNIENKWMYSVERGRFSSLESFRFNPMIAVAHGYKGYSWYAFTDHAGSTWYATDLNRLDYSMYYNSEPNNPIYSYWSSRMGTNEYLTSSLRLKSIEKGLLNASILENILSKKDSLIKKSTL</sequence>
<dbReference type="EMBL" id="BBNT01000009">
    <property type="protein sequence ID" value="GAL76278.1"/>
    <property type="molecule type" value="Genomic_DNA"/>
</dbReference>
<dbReference type="Proteomes" id="UP000029647">
    <property type="component" value="Unassembled WGS sequence"/>
</dbReference>
<reference evidence="1 2" key="1">
    <citation type="journal article" date="2014" name="Genome Announc.">
        <title>Draft Genome Sequences of Marine Flavobacterium Nonlabens Strains NR17, NR24, NR27, NR32, NR33, and Ara13.</title>
        <authorList>
            <person name="Nakanishi M."/>
            <person name="Meirelles P."/>
            <person name="Suzuki R."/>
            <person name="Takatani N."/>
            <person name="Mino S."/>
            <person name="Suda W."/>
            <person name="Oshima K."/>
            <person name="Hattori M."/>
            <person name="Ohkuma M."/>
            <person name="Hosokawa M."/>
            <person name="Miyashita K."/>
            <person name="Thompson F.L."/>
            <person name="Niwa A."/>
            <person name="Sawabe T."/>
            <person name="Sawabe T."/>
        </authorList>
    </citation>
    <scope>NUCLEOTIDE SEQUENCE [LARGE SCALE GENOMIC DNA]</scope>
    <source>
        <strain evidence="2">JCM19275</strain>
    </source>
</reference>
<comment type="caution">
    <text evidence="1">The sequence shown here is derived from an EMBL/GenBank/DDBJ whole genome shotgun (WGS) entry which is preliminary data.</text>
</comment>
<name>A0A090WJ64_NONUL</name>
<evidence type="ECO:0000313" key="2">
    <source>
        <dbReference type="Proteomes" id="UP000029647"/>
    </source>
</evidence>
<evidence type="ECO:0000313" key="1">
    <source>
        <dbReference type="EMBL" id="GAL76278.1"/>
    </source>
</evidence>
<proteinExistence type="predicted"/>
<gene>
    <name evidence="1" type="ORF">JCM19275_684</name>
</gene>
<evidence type="ECO:0008006" key="3">
    <source>
        <dbReference type="Google" id="ProtNLM"/>
    </source>
</evidence>